<name>A0AA86NXR7_9EUKA</name>
<evidence type="ECO:0000313" key="2">
    <source>
        <dbReference type="EMBL" id="CAL6003049.1"/>
    </source>
</evidence>
<gene>
    <name evidence="1" type="ORF">HINF_LOCUS14276</name>
    <name evidence="2" type="ORF">HINF_LOCUS18218</name>
</gene>
<dbReference type="EMBL" id="CATOUU010000369">
    <property type="protein sequence ID" value="CAI9926631.1"/>
    <property type="molecule type" value="Genomic_DNA"/>
</dbReference>
<evidence type="ECO:0000313" key="3">
    <source>
        <dbReference type="Proteomes" id="UP001642409"/>
    </source>
</evidence>
<proteinExistence type="predicted"/>
<dbReference type="Proteomes" id="UP001642409">
    <property type="component" value="Unassembled WGS sequence"/>
</dbReference>
<evidence type="ECO:0000313" key="1">
    <source>
        <dbReference type="EMBL" id="CAI9926631.1"/>
    </source>
</evidence>
<dbReference type="EMBL" id="CAXDID020000046">
    <property type="protein sequence ID" value="CAL6003049.1"/>
    <property type="molecule type" value="Genomic_DNA"/>
</dbReference>
<reference evidence="1" key="1">
    <citation type="submission" date="2023-06" db="EMBL/GenBank/DDBJ databases">
        <authorList>
            <person name="Kurt Z."/>
        </authorList>
    </citation>
    <scope>NUCLEOTIDE SEQUENCE</scope>
</reference>
<sequence>MTKQMRTVFDKELIISTIAQYVSKLTNIPAETYTSDHNLLDDYVKTAKNFDWYAVASTLNIDRWRLYHWYFETFQRMITGHISADDCAIIQQQISAALQSKQNLDKQFQNHLKSLLSTEYHRSTFSIAFNNIKRQTIQNLPVLKKKEIQIIEIQPKKVNEDNDEFQNAIRSVQIQLELQKLMQ</sequence>
<reference evidence="2 3" key="2">
    <citation type="submission" date="2024-07" db="EMBL/GenBank/DDBJ databases">
        <authorList>
            <person name="Akdeniz Z."/>
        </authorList>
    </citation>
    <scope>NUCLEOTIDE SEQUENCE [LARGE SCALE GENOMIC DNA]</scope>
</reference>
<protein>
    <submittedName>
        <fullName evidence="1">Uncharacterized protein</fullName>
    </submittedName>
</protein>
<accession>A0AA86NXR7</accession>
<dbReference type="AlphaFoldDB" id="A0AA86NXR7"/>
<organism evidence="1">
    <name type="scientific">Hexamita inflata</name>
    <dbReference type="NCBI Taxonomy" id="28002"/>
    <lineage>
        <taxon>Eukaryota</taxon>
        <taxon>Metamonada</taxon>
        <taxon>Diplomonadida</taxon>
        <taxon>Hexamitidae</taxon>
        <taxon>Hexamitinae</taxon>
        <taxon>Hexamita</taxon>
    </lineage>
</organism>
<comment type="caution">
    <text evidence="1">The sequence shown here is derived from an EMBL/GenBank/DDBJ whole genome shotgun (WGS) entry which is preliminary data.</text>
</comment>
<keyword evidence="3" id="KW-1185">Reference proteome</keyword>